<dbReference type="SUPFAM" id="SSF102114">
    <property type="entry name" value="Radical SAM enzymes"/>
    <property type="match status" value="1"/>
</dbReference>
<protein>
    <recommendedName>
        <fullName evidence="8">7-carboxy-7-deazaguanine synthase</fullName>
        <shortName evidence="8">CDG synthase</shortName>
        <ecNumber evidence="8">4.3.99.3</ecNumber>
    </recommendedName>
    <alternativeName>
        <fullName evidence="8">Queuosine biosynthesis protein QueE</fullName>
    </alternativeName>
</protein>
<dbReference type="InterPro" id="IPR058240">
    <property type="entry name" value="rSAM_sf"/>
</dbReference>
<keyword evidence="6 8" id="KW-0411">Iron-sulfur</keyword>
<evidence type="ECO:0000313" key="10">
    <source>
        <dbReference type="EMBL" id="HER96697.1"/>
    </source>
</evidence>
<evidence type="ECO:0000256" key="8">
    <source>
        <dbReference type="HAMAP-Rule" id="MF_00917"/>
    </source>
</evidence>
<keyword evidence="7 8" id="KW-0456">Lyase</keyword>
<comment type="cofactor">
    <cofactor evidence="8">
        <name>[4Fe-4S] cluster</name>
        <dbReference type="ChEBI" id="CHEBI:49883"/>
    </cofactor>
    <text evidence="8">Binds 1 [4Fe-4S] cluster. The cluster is coordinated with 3 cysteines and an exchangeable S-adenosyl-L-methionine.</text>
</comment>
<evidence type="ECO:0000256" key="7">
    <source>
        <dbReference type="ARBA" id="ARBA00023239"/>
    </source>
</evidence>
<feature type="binding site" evidence="8">
    <location>
        <position position="32"/>
    </location>
    <ligand>
        <name>[4Fe-4S] cluster</name>
        <dbReference type="ChEBI" id="CHEBI:49883"/>
        <note>4Fe-4S-S-AdoMet</note>
    </ligand>
</feature>
<keyword evidence="1 8" id="KW-0004">4Fe-4S</keyword>
<dbReference type="HAMAP" id="MF_00917">
    <property type="entry name" value="QueE"/>
    <property type="match status" value="1"/>
</dbReference>
<comment type="subunit">
    <text evidence="8">Homodimer.</text>
</comment>
<comment type="similarity">
    <text evidence="8">Belongs to the radical SAM superfamily. 7-carboxy-7-deazaguanine synthase family.</text>
</comment>
<evidence type="ECO:0000256" key="4">
    <source>
        <dbReference type="ARBA" id="ARBA00022842"/>
    </source>
</evidence>
<keyword evidence="2 8" id="KW-0949">S-adenosyl-L-methionine</keyword>
<dbReference type="InterPro" id="IPR024924">
    <property type="entry name" value="7-CO-7-deazaguanine_synth-like"/>
</dbReference>
<evidence type="ECO:0000256" key="2">
    <source>
        <dbReference type="ARBA" id="ARBA00022691"/>
    </source>
</evidence>
<dbReference type="EMBL" id="DSGB01000006">
    <property type="protein sequence ID" value="HER96697.1"/>
    <property type="molecule type" value="Genomic_DNA"/>
</dbReference>
<dbReference type="Gene3D" id="3.20.20.70">
    <property type="entry name" value="Aldolase class I"/>
    <property type="match status" value="1"/>
</dbReference>
<organism evidence="10">
    <name type="scientific">Rhodothermus marinus</name>
    <name type="common">Rhodothermus obamensis</name>
    <dbReference type="NCBI Taxonomy" id="29549"/>
    <lineage>
        <taxon>Bacteria</taxon>
        <taxon>Pseudomonadati</taxon>
        <taxon>Rhodothermota</taxon>
        <taxon>Rhodothermia</taxon>
        <taxon>Rhodothermales</taxon>
        <taxon>Rhodothermaceae</taxon>
        <taxon>Rhodothermus</taxon>
    </lineage>
</organism>
<feature type="domain" description="Radical SAM core" evidence="9">
    <location>
        <begin position="19"/>
        <end position="233"/>
    </location>
</feature>
<reference evidence="10" key="1">
    <citation type="journal article" date="2020" name="mSystems">
        <title>Genome- and Community-Level Interaction Insights into Carbon Utilization and Element Cycling Functions of Hydrothermarchaeota in Hydrothermal Sediment.</title>
        <authorList>
            <person name="Zhou Z."/>
            <person name="Liu Y."/>
            <person name="Xu W."/>
            <person name="Pan J."/>
            <person name="Luo Z.H."/>
            <person name="Li M."/>
        </authorList>
    </citation>
    <scope>NUCLEOTIDE SEQUENCE [LARGE SCALE GENOMIC DNA]</scope>
    <source>
        <strain evidence="10">SpSt-143</strain>
    </source>
</reference>
<feature type="binding site" evidence="8">
    <location>
        <position position="53"/>
    </location>
    <ligand>
        <name>[4Fe-4S] cluster</name>
        <dbReference type="ChEBI" id="CHEBI:49883"/>
        <note>4Fe-4S-S-AdoMet</note>
    </ligand>
</feature>
<feature type="binding site" evidence="8">
    <location>
        <begin position="196"/>
        <end position="199"/>
    </location>
    <ligand>
        <name>S-adenosyl-L-methionine</name>
        <dbReference type="ChEBI" id="CHEBI:59789"/>
    </ligand>
</feature>
<keyword evidence="8" id="KW-0671">Queuosine biosynthesis</keyword>
<dbReference type="PROSITE" id="PS51918">
    <property type="entry name" value="RADICAL_SAM"/>
    <property type="match status" value="1"/>
</dbReference>
<dbReference type="GO" id="GO:0008616">
    <property type="term" value="P:tRNA queuosine(34) biosynthetic process"/>
    <property type="evidence" value="ECO:0007669"/>
    <property type="project" value="UniProtKB-UniRule"/>
</dbReference>
<evidence type="ECO:0000256" key="1">
    <source>
        <dbReference type="ARBA" id="ARBA00022485"/>
    </source>
</evidence>
<sequence>MRTYRIKAIWKTLQGEGFFAGRPAVFVRFVGCNLWSGYERDRERDARRTGANCPRWCDTDFRKAGSRAYTAEALIAALQDIGGAIRFCVLTGGEPLLQLDALLVSALKQAGYFVAIETNGTMSLRQACTDPVTGKLIAPDWIVCSPKLPEEQLRLEFFDELKLIVPDYRPEQYARFARRARLHRLGGRPLPLLWLQPEDGPRLEMAKRCAVELALAHPAWRVSVQAHKILGVE</sequence>
<comment type="catalytic activity">
    <reaction evidence="8">
        <text>6-carboxy-5,6,7,8-tetrahydropterin + H(+) = 7-carboxy-7-carbaguanine + NH4(+)</text>
        <dbReference type="Rhea" id="RHEA:27974"/>
        <dbReference type="ChEBI" id="CHEBI:15378"/>
        <dbReference type="ChEBI" id="CHEBI:28938"/>
        <dbReference type="ChEBI" id="CHEBI:61032"/>
        <dbReference type="ChEBI" id="CHEBI:61036"/>
        <dbReference type="EC" id="4.3.99.3"/>
    </reaction>
</comment>
<dbReference type="PANTHER" id="PTHR42836">
    <property type="entry name" value="7-CARBOXY-7-DEAZAGUANINE SYNTHASE"/>
    <property type="match status" value="1"/>
</dbReference>
<dbReference type="PANTHER" id="PTHR42836:SF1">
    <property type="entry name" value="7-CARBOXY-7-DEAZAGUANINE SYNTHASE"/>
    <property type="match status" value="1"/>
</dbReference>
<dbReference type="GO" id="GO:0051539">
    <property type="term" value="F:4 iron, 4 sulfur cluster binding"/>
    <property type="evidence" value="ECO:0007669"/>
    <property type="project" value="UniProtKB-UniRule"/>
</dbReference>
<feature type="binding site" evidence="8">
    <location>
        <begin position="56"/>
        <end position="58"/>
    </location>
    <ligand>
        <name>S-adenosyl-L-methionine</name>
        <dbReference type="ChEBI" id="CHEBI:59789"/>
    </ligand>
</feature>
<keyword evidence="4 8" id="KW-0460">Magnesium</keyword>
<dbReference type="EC" id="4.3.99.3" evidence="8"/>
<gene>
    <name evidence="8" type="primary">queE</name>
    <name evidence="10" type="ORF">ENO59_09315</name>
</gene>
<accession>A0A7V2F713</accession>
<dbReference type="GO" id="GO:0000287">
    <property type="term" value="F:magnesium ion binding"/>
    <property type="evidence" value="ECO:0007669"/>
    <property type="project" value="UniProtKB-UniRule"/>
</dbReference>
<feature type="binding site" evidence="8">
    <location>
        <position position="59"/>
    </location>
    <ligand>
        <name>Mg(2+)</name>
        <dbReference type="ChEBI" id="CHEBI:18420"/>
    </ligand>
</feature>
<name>A0A7V2F713_RHOMR</name>
<comment type="pathway">
    <text evidence="8">Purine metabolism; 7-cyano-7-deazaguanine biosynthesis.</text>
</comment>
<evidence type="ECO:0000256" key="6">
    <source>
        <dbReference type="ARBA" id="ARBA00023014"/>
    </source>
</evidence>
<keyword evidence="5 8" id="KW-0408">Iron</keyword>
<feature type="binding site" evidence="8">
    <location>
        <position position="91"/>
    </location>
    <ligand>
        <name>substrate</name>
    </ligand>
</feature>
<dbReference type="GO" id="GO:0016840">
    <property type="term" value="F:carbon-nitrogen lyase activity"/>
    <property type="evidence" value="ECO:0007669"/>
    <property type="project" value="UniProtKB-UniRule"/>
</dbReference>
<feature type="binding site" evidence="8">
    <location>
        <position position="28"/>
    </location>
    <ligand>
        <name>substrate</name>
    </ligand>
</feature>
<feature type="binding site" evidence="8">
    <location>
        <position position="93"/>
    </location>
    <ligand>
        <name>S-adenosyl-L-methionine</name>
        <dbReference type="ChEBI" id="CHEBI:59789"/>
    </ligand>
</feature>
<evidence type="ECO:0000256" key="5">
    <source>
        <dbReference type="ARBA" id="ARBA00023004"/>
    </source>
</evidence>
<dbReference type="CDD" id="cd01335">
    <property type="entry name" value="Radical_SAM"/>
    <property type="match status" value="1"/>
</dbReference>
<feature type="binding site" evidence="8">
    <location>
        <position position="57"/>
    </location>
    <ligand>
        <name>[4Fe-4S] cluster</name>
        <dbReference type="ChEBI" id="CHEBI:49883"/>
        <note>4Fe-4S-S-AdoMet</note>
    </ligand>
</feature>
<feature type="binding site" evidence="8">
    <location>
        <begin position="145"/>
        <end position="147"/>
    </location>
    <ligand>
        <name>S-adenosyl-L-methionine</name>
        <dbReference type="ChEBI" id="CHEBI:59789"/>
    </ligand>
</feature>
<evidence type="ECO:0000259" key="9">
    <source>
        <dbReference type="PROSITE" id="PS51918"/>
    </source>
</evidence>
<dbReference type="GO" id="GO:1904047">
    <property type="term" value="F:S-adenosyl-L-methionine binding"/>
    <property type="evidence" value="ECO:0007669"/>
    <property type="project" value="UniProtKB-UniRule"/>
</dbReference>
<evidence type="ECO:0000256" key="3">
    <source>
        <dbReference type="ARBA" id="ARBA00022723"/>
    </source>
</evidence>
<dbReference type="PIRSF" id="PIRSF000370">
    <property type="entry name" value="QueE"/>
    <property type="match status" value="1"/>
</dbReference>
<dbReference type="InterPro" id="IPR013785">
    <property type="entry name" value="Aldolase_TIM"/>
</dbReference>
<proteinExistence type="inferred from homology"/>
<keyword evidence="3 8" id="KW-0479">Metal-binding</keyword>
<comment type="caution">
    <text evidence="10">The sequence shown here is derived from an EMBL/GenBank/DDBJ whole genome shotgun (WGS) entry which is preliminary data.</text>
</comment>
<dbReference type="AlphaFoldDB" id="A0A7V2F713"/>
<comment type="cofactor">
    <cofactor evidence="8">
        <name>Mg(2+)</name>
        <dbReference type="ChEBI" id="CHEBI:18420"/>
    </cofactor>
</comment>
<comment type="function">
    <text evidence="8">Catalyzes the complex heterocyclic radical-mediated conversion of 6-carboxy-5,6,7,8-tetrahydropterin (CPH4) to 7-carboxy-7-deazaguanine (CDG), a step common to the biosynthetic pathways of all 7-deazapurine-containing compounds.</text>
</comment>
<comment type="caution">
    <text evidence="8">Lacks conserved residue(s) required for the propagation of feature annotation.</text>
</comment>
<dbReference type="UniPathway" id="UPA00391"/>
<comment type="cofactor">
    <cofactor evidence="8">
        <name>S-adenosyl-L-methionine</name>
        <dbReference type="ChEBI" id="CHEBI:59789"/>
    </cofactor>
    <text evidence="8">Binds 1 S-adenosyl-L-methionine per subunit.</text>
</comment>
<feature type="binding site" evidence="8">
    <location>
        <begin position="13"/>
        <end position="15"/>
    </location>
    <ligand>
        <name>substrate</name>
    </ligand>
</feature>
<dbReference type="InterPro" id="IPR007197">
    <property type="entry name" value="rSAM"/>
</dbReference>